<dbReference type="Pfam" id="PF00643">
    <property type="entry name" value="zf-B_box"/>
    <property type="match status" value="1"/>
</dbReference>
<proteinExistence type="inferred from homology"/>
<dbReference type="OrthoDB" id="153872at2759"/>
<dbReference type="PANTHER" id="PTHR31319">
    <property type="entry name" value="ZINC FINGER PROTEIN CONSTANS-LIKE 4"/>
    <property type="match status" value="1"/>
</dbReference>
<dbReference type="GO" id="GO:0005634">
    <property type="term" value="C:nucleus"/>
    <property type="evidence" value="ECO:0000318"/>
    <property type="project" value="GO_Central"/>
</dbReference>
<reference evidence="11" key="3">
    <citation type="submission" date="2020-06" db="EMBL/GenBank/DDBJ databases">
        <title>Helianthus annuus Genome sequencing and assembly Release 2.</title>
        <authorList>
            <person name="Gouzy J."/>
            <person name="Langlade N."/>
            <person name="Munos S."/>
        </authorList>
    </citation>
    <scope>NUCLEOTIDE SEQUENCE</scope>
    <source>
        <tissue evidence="11">Leaves</tissue>
    </source>
</reference>
<name>A0A251UN13_HELAN</name>
<dbReference type="InterPro" id="IPR045281">
    <property type="entry name" value="CONSTANS-like"/>
</dbReference>
<dbReference type="InterPro" id="IPR000315">
    <property type="entry name" value="Znf_B-box"/>
</dbReference>
<dbReference type="EMBL" id="CM007894">
    <property type="protein sequence ID" value="OTG24504.1"/>
    <property type="molecule type" value="Genomic_DNA"/>
</dbReference>
<dbReference type="PANTHER" id="PTHR31319:SF53">
    <property type="entry name" value="ZINC FINGER PROTEIN CONSTANS-LIKE 5"/>
    <property type="match status" value="1"/>
</dbReference>
<dbReference type="GO" id="GO:0009909">
    <property type="term" value="P:regulation of flower development"/>
    <property type="evidence" value="ECO:0000318"/>
    <property type="project" value="GO_Central"/>
</dbReference>
<dbReference type="AlphaFoldDB" id="A0A251UN13"/>
<feature type="domain" description="B box-type" evidence="9">
    <location>
        <begin position="58"/>
        <end position="105"/>
    </location>
</feature>
<keyword evidence="6 8" id="KW-0539">Nucleus</keyword>
<dbReference type="GO" id="GO:0008270">
    <property type="term" value="F:zinc ion binding"/>
    <property type="evidence" value="ECO:0007669"/>
    <property type="project" value="UniProtKB-KW"/>
</dbReference>
<evidence type="ECO:0000256" key="6">
    <source>
        <dbReference type="ARBA" id="ARBA00023242"/>
    </source>
</evidence>
<sequence>MLETTAAGGAKSSQAGRSVAAKPCDFCKSAPAVLFCRKDTAFFCTACDTKLHGQTKHERVWMCEVCEQAPASVTCKADAAVMCVTCDRDIHSANPLARRHVRIPVVPFYNSGEFVNLTDTVSGYRSKEDDDNRQISRNMTNIDHPQSVDLSSADDFLFNFGFRINDSVNDAVVPVQSPAELVSDHRSTGNRYEINFNRCVSNNTCNKRNSQSHNVSSPSSSMENTVLDVSKVKRFSAKDREARVLRYREKRKRRKFEKKIRYASRKAYAEMRPRIKGRFAKRTEMATVFDRDRWWFSAESSGNGCGAAGVEYGVVPSF</sequence>
<dbReference type="PROSITE" id="PS50119">
    <property type="entry name" value="ZF_BBOX"/>
    <property type="match status" value="2"/>
</dbReference>
<dbReference type="EMBL" id="MNCJ02000321">
    <property type="protein sequence ID" value="KAF5802676.1"/>
    <property type="molecule type" value="Genomic_DNA"/>
</dbReference>
<dbReference type="InParanoid" id="A0A251UN13"/>
<evidence type="ECO:0000256" key="3">
    <source>
        <dbReference type="ARBA" id="ARBA00022723"/>
    </source>
</evidence>
<dbReference type="SMART" id="SM00336">
    <property type="entry name" value="BBOX"/>
    <property type="match status" value="2"/>
</dbReference>
<dbReference type="CDD" id="cd19821">
    <property type="entry name" value="Bbox1_BBX-like"/>
    <property type="match status" value="2"/>
</dbReference>
<comment type="subcellular location">
    <subcellularLocation>
        <location evidence="1 8">Nucleus</location>
    </subcellularLocation>
</comment>
<accession>A0A251UN13</accession>
<evidence type="ECO:0000256" key="7">
    <source>
        <dbReference type="PROSITE-ProRule" id="PRU00024"/>
    </source>
</evidence>
<evidence type="ECO:0000256" key="2">
    <source>
        <dbReference type="ARBA" id="ARBA00010024"/>
    </source>
</evidence>
<protein>
    <submittedName>
        <fullName evidence="12">Putative B-box-type zinc finger, CCT domain protein</fullName>
    </submittedName>
    <submittedName>
        <fullName evidence="11">Transcription factor C2C2-CO-like family</fullName>
    </submittedName>
</protein>
<keyword evidence="4 7" id="KW-0863">Zinc-finger</keyword>
<reference evidence="11 13" key="1">
    <citation type="journal article" date="2017" name="Nature">
        <title>The sunflower genome provides insights into oil metabolism, flowering and Asterid evolution.</title>
        <authorList>
            <person name="Badouin H."/>
            <person name="Gouzy J."/>
            <person name="Grassa C.J."/>
            <person name="Murat F."/>
            <person name="Staton S.E."/>
            <person name="Cottret L."/>
            <person name="Lelandais-Briere C."/>
            <person name="Owens G.L."/>
            <person name="Carrere S."/>
            <person name="Mayjonade B."/>
            <person name="Legrand L."/>
            <person name="Gill N."/>
            <person name="Kane N.C."/>
            <person name="Bowers J.E."/>
            <person name="Hubner S."/>
            <person name="Bellec A."/>
            <person name="Berard A."/>
            <person name="Berges H."/>
            <person name="Blanchet N."/>
            <person name="Boniface M.C."/>
            <person name="Brunel D."/>
            <person name="Catrice O."/>
            <person name="Chaidir N."/>
            <person name="Claudel C."/>
            <person name="Donnadieu C."/>
            <person name="Faraut T."/>
            <person name="Fievet G."/>
            <person name="Helmstetter N."/>
            <person name="King M."/>
            <person name="Knapp S.J."/>
            <person name="Lai Z."/>
            <person name="Le Paslier M.C."/>
            <person name="Lippi Y."/>
            <person name="Lorenzon L."/>
            <person name="Mandel J.R."/>
            <person name="Marage G."/>
            <person name="Marchand G."/>
            <person name="Marquand E."/>
            <person name="Bret-Mestries E."/>
            <person name="Morien E."/>
            <person name="Nambeesan S."/>
            <person name="Nguyen T."/>
            <person name="Pegot-Espagnet P."/>
            <person name="Pouilly N."/>
            <person name="Raftis F."/>
            <person name="Sallet E."/>
            <person name="Schiex T."/>
            <person name="Thomas J."/>
            <person name="Vandecasteele C."/>
            <person name="Vares D."/>
            <person name="Vear F."/>
            <person name="Vautrin S."/>
            <person name="Crespi M."/>
            <person name="Mangin B."/>
            <person name="Burke J.M."/>
            <person name="Salse J."/>
            <person name="Munos S."/>
            <person name="Vincourt P."/>
            <person name="Rieseberg L.H."/>
            <person name="Langlade N.B."/>
        </authorList>
    </citation>
    <scope>NUCLEOTIDE SEQUENCE [LARGE SCALE GENOMIC DNA]</scope>
    <source>
        <strain evidence="13">cv. SF193</strain>
        <tissue evidence="11">Leaves</tissue>
    </source>
</reference>
<dbReference type="InterPro" id="IPR010402">
    <property type="entry name" value="CCT_domain"/>
</dbReference>
<evidence type="ECO:0000256" key="5">
    <source>
        <dbReference type="ARBA" id="ARBA00022833"/>
    </source>
</evidence>
<comment type="similarity">
    <text evidence="2">Belongs to the CONSTANS family.</text>
</comment>
<keyword evidence="5" id="KW-0862">Zinc</keyword>
<reference evidence="12" key="2">
    <citation type="submission" date="2017-02" db="EMBL/GenBank/DDBJ databases">
        <title>Sunflower complete genome.</title>
        <authorList>
            <person name="Langlade N."/>
            <person name="Munos S."/>
        </authorList>
    </citation>
    <scope>NUCLEOTIDE SEQUENCE [LARGE SCALE GENOMIC DNA]</scope>
    <source>
        <tissue evidence="12">Leaves</tissue>
    </source>
</reference>
<gene>
    <name evidence="12" type="ORF">HannXRQ_Chr05g0137501</name>
    <name evidence="11" type="ORF">HanXRQr2_Chr06g0262291</name>
</gene>
<evidence type="ECO:0000313" key="13">
    <source>
        <dbReference type="Proteomes" id="UP000215914"/>
    </source>
</evidence>
<dbReference type="PROSITE" id="PS51017">
    <property type="entry name" value="CCT"/>
    <property type="match status" value="1"/>
</dbReference>
<evidence type="ECO:0000259" key="10">
    <source>
        <dbReference type="PROSITE" id="PS51017"/>
    </source>
</evidence>
<feature type="domain" description="B box-type" evidence="9">
    <location>
        <begin position="19"/>
        <end position="62"/>
    </location>
</feature>
<dbReference type="Gramene" id="mRNA:HanXRQr2_Chr06g0262291">
    <property type="protein sequence ID" value="mRNA:HanXRQr2_Chr06g0262291"/>
    <property type="gene ID" value="HanXRQr2_Chr06g0262291"/>
</dbReference>
<evidence type="ECO:0000256" key="4">
    <source>
        <dbReference type="ARBA" id="ARBA00022771"/>
    </source>
</evidence>
<dbReference type="Proteomes" id="UP000215914">
    <property type="component" value="Chromosome 5"/>
</dbReference>
<evidence type="ECO:0000256" key="8">
    <source>
        <dbReference type="PROSITE-ProRule" id="PRU00357"/>
    </source>
</evidence>
<evidence type="ECO:0000259" key="9">
    <source>
        <dbReference type="PROSITE" id="PS50119"/>
    </source>
</evidence>
<dbReference type="InterPro" id="IPR049808">
    <property type="entry name" value="CONSTANS-like_Bbox1"/>
</dbReference>
<evidence type="ECO:0000313" key="11">
    <source>
        <dbReference type="EMBL" id="KAF5802676.1"/>
    </source>
</evidence>
<organism evidence="12 13">
    <name type="scientific">Helianthus annuus</name>
    <name type="common">Common sunflower</name>
    <dbReference type="NCBI Taxonomy" id="4232"/>
    <lineage>
        <taxon>Eukaryota</taxon>
        <taxon>Viridiplantae</taxon>
        <taxon>Streptophyta</taxon>
        <taxon>Embryophyta</taxon>
        <taxon>Tracheophyta</taxon>
        <taxon>Spermatophyta</taxon>
        <taxon>Magnoliopsida</taxon>
        <taxon>eudicotyledons</taxon>
        <taxon>Gunneridae</taxon>
        <taxon>Pentapetalae</taxon>
        <taxon>asterids</taxon>
        <taxon>campanulids</taxon>
        <taxon>Asterales</taxon>
        <taxon>Asteraceae</taxon>
        <taxon>Asteroideae</taxon>
        <taxon>Heliantheae alliance</taxon>
        <taxon>Heliantheae</taxon>
        <taxon>Helianthus</taxon>
    </lineage>
</organism>
<dbReference type="Pfam" id="PF06203">
    <property type="entry name" value="CCT"/>
    <property type="match status" value="1"/>
</dbReference>
<keyword evidence="3" id="KW-0479">Metal-binding</keyword>
<keyword evidence="13" id="KW-1185">Reference proteome</keyword>
<evidence type="ECO:0000256" key="1">
    <source>
        <dbReference type="ARBA" id="ARBA00004123"/>
    </source>
</evidence>
<dbReference type="STRING" id="4232.A0A251UN13"/>
<evidence type="ECO:0000313" key="12">
    <source>
        <dbReference type="EMBL" id="OTG24504.1"/>
    </source>
</evidence>
<feature type="domain" description="CCT" evidence="10">
    <location>
        <begin position="240"/>
        <end position="282"/>
    </location>
</feature>